<keyword evidence="6" id="KW-1185">Reference proteome</keyword>
<feature type="compositionally biased region" description="Low complexity" evidence="3">
    <location>
        <begin position="152"/>
        <end position="169"/>
    </location>
</feature>
<evidence type="ECO:0000256" key="1">
    <source>
        <dbReference type="ARBA" id="ARBA00022884"/>
    </source>
</evidence>
<feature type="region of interest" description="Disordered" evidence="3">
    <location>
        <begin position="321"/>
        <end position="364"/>
    </location>
</feature>
<dbReference type="Proteomes" id="UP000008021">
    <property type="component" value="Chromosome 1"/>
</dbReference>
<feature type="compositionally biased region" description="Polar residues" evidence="3">
    <location>
        <begin position="126"/>
        <end position="138"/>
    </location>
</feature>
<dbReference type="SUPFAM" id="SSF54928">
    <property type="entry name" value="RNA-binding domain, RBD"/>
    <property type="match status" value="2"/>
</dbReference>
<evidence type="ECO:0000259" key="4">
    <source>
        <dbReference type="PROSITE" id="PS50102"/>
    </source>
</evidence>
<feature type="region of interest" description="Disordered" evidence="3">
    <location>
        <begin position="126"/>
        <end position="177"/>
    </location>
</feature>
<dbReference type="PROSITE" id="PS50102">
    <property type="entry name" value="RRM"/>
    <property type="match status" value="1"/>
</dbReference>
<dbReference type="eggNOG" id="KOG4205">
    <property type="taxonomic scope" value="Eukaryota"/>
</dbReference>
<feature type="compositionally biased region" description="Polar residues" evidence="3">
    <location>
        <begin position="321"/>
        <end position="334"/>
    </location>
</feature>
<name>A0A0E0C870_9ORYZ</name>
<protein>
    <recommendedName>
        <fullName evidence="4">RRM domain-containing protein</fullName>
    </recommendedName>
</protein>
<dbReference type="Pfam" id="PF00076">
    <property type="entry name" value="RRM_1"/>
    <property type="match status" value="1"/>
</dbReference>
<dbReference type="Gene3D" id="3.30.70.330">
    <property type="match status" value="2"/>
</dbReference>
<dbReference type="InterPro" id="IPR000504">
    <property type="entry name" value="RRM_dom"/>
</dbReference>
<keyword evidence="1 2" id="KW-0694">RNA-binding</keyword>
<sequence>MEAEAETTTVTVTTGGEGEIVRGRKLVSHGKVFVGGVPLGTSDSARWPSIVGAPKNKRFVQFVNPDDAAAAIAAGPNRNVLRGTTGFGLRLGAYIEHLLVSNFLCLLGPRALKVRRVRMAFLHPNQSHQPAAHNSVQVTRRGRFSSAACRHPSPNSSSKNTSANSARSTGQSWSPTLTQFASEESAARALKKDRHFLCGQWVEVSLAMPKQQKVVVPTSALLSPRGKDVGPNSGGDGQRGGGSWCHGKVFVGGVPLGTSESELHAHFSQSGAVAFVDTPKNKQTDAARGFAFVQFVNPDAAIAAESDHNVLRRHHDGCQVSLTKSSRWRPTTQSRRGRPSSAACRHPSSNSSSKNTLANSTRSTVQSWSPTLTRRCLGGFGFIQFVSEESVARALKKDRHFLYGQWVEVSLAMPKQQNAAPGTSKLSVQAHPFYPATLSNFTAAANYPNIVNIVHVVTPMNCVVSNTFNPHISFEIPGMKLSNGVINVVTANYSYQYPYLGGGEVPPQKLSDEVAS</sequence>
<evidence type="ECO:0000313" key="6">
    <source>
        <dbReference type="Proteomes" id="UP000008021"/>
    </source>
</evidence>
<dbReference type="STRING" id="40149.A0A0E0C870"/>
<evidence type="ECO:0000313" key="5">
    <source>
        <dbReference type="EnsemblPlants" id="OMERI01G29200.1"/>
    </source>
</evidence>
<feature type="compositionally biased region" description="Polar residues" evidence="3">
    <location>
        <begin position="347"/>
        <end position="364"/>
    </location>
</feature>
<dbReference type="Gramene" id="OMERI01G29200.1">
    <property type="protein sequence ID" value="OMERI01G29200.1"/>
    <property type="gene ID" value="OMERI01G29200"/>
</dbReference>
<reference evidence="5" key="2">
    <citation type="submission" date="2018-05" db="EMBL/GenBank/DDBJ databases">
        <title>OmerRS3 (Oryza meridionalis Reference Sequence Version 3).</title>
        <authorList>
            <person name="Zhang J."/>
            <person name="Kudrna D."/>
            <person name="Lee S."/>
            <person name="Talag J."/>
            <person name="Welchert J."/>
            <person name="Wing R.A."/>
        </authorList>
    </citation>
    <scope>NUCLEOTIDE SEQUENCE [LARGE SCALE GENOMIC DNA]</scope>
    <source>
        <strain evidence="5">cv. OR44</strain>
    </source>
</reference>
<feature type="domain" description="RRM" evidence="4">
    <location>
        <begin position="247"/>
        <end position="327"/>
    </location>
</feature>
<dbReference type="InterPro" id="IPR012677">
    <property type="entry name" value="Nucleotide-bd_a/b_plait_sf"/>
</dbReference>
<dbReference type="HOGENOM" id="CLU_028569_2_0_1"/>
<reference evidence="5" key="1">
    <citation type="submission" date="2015-04" db="UniProtKB">
        <authorList>
            <consortium name="EnsemblPlants"/>
        </authorList>
    </citation>
    <scope>IDENTIFICATION</scope>
</reference>
<accession>A0A0E0C870</accession>
<dbReference type="InterPro" id="IPR035979">
    <property type="entry name" value="RBD_domain_sf"/>
</dbReference>
<organism evidence="5">
    <name type="scientific">Oryza meridionalis</name>
    <dbReference type="NCBI Taxonomy" id="40149"/>
    <lineage>
        <taxon>Eukaryota</taxon>
        <taxon>Viridiplantae</taxon>
        <taxon>Streptophyta</taxon>
        <taxon>Embryophyta</taxon>
        <taxon>Tracheophyta</taxon>
        <taxon>Spermatophyta</taxon>
        <taxon>Magnoliopsida</taxon>
        <taxon>Liliopsida</taxon>
        <taxon>Poales</taxon>
        <taxon>Poaceae</taxon>
        <taxon>BOP clade</taxon>
        <taxon>Oryzoideae</taxon>
        <taxon>Oryzeae</taxon>
        <taxon>Oryzinae</taxon>
        <taxon>Oryza</taxon>
    </lineage>
</organism>
<dbReference type="EnsemblPlants" id="OMERI01G29200.1">
    <property type="protein sequence ID" value="OMERI01G29200.1"/>
    <property type="gene ID" value="OMERI01G29200"/>
</dbReference>
<dbReference type="GO" id="GO:0003723">
    <property type="term" value="F:RNA binding"/>
    <property type="evidence" value="ECO:0007669"/>
    <property type="project" value="UniProtKB-UniRule"/>
</dbReference>
<evidence type="ECO:0000256" key="3">
    <source>
        <dbReference type="SAM" id="MobiDB-lite"/>
    </source>
</evidence>
<evidence type="ECO:0000256" key="2">
    <source>
        <dbReference type="PROSITE-ProRule" id="PRU00176"/>
    </source>
</evidence>
<proteinExistence type="predicted"/>
<dbReference type="AlphaFoldDB" id="A0A0E0C870"/>
<dbReference type="PANTHER" id="PTHR11176:SF57">
    <property type="entry name" value="PROTEIN BOULE"/>
    <property type="match status" value="1"/>
</dbReference>
<dbReference type="PANTHER" id="PTHR11176">
    <property type="entry name" value="BOULE-RELATED"/>
    <property type="match status" value="1"/>
</dbReference>
<dbReference type="SMART" id="SM00360">
    <property type="entry name" value="RRM"/>
    <property type="match status" value="1"/>
</dbReference>